<feature type="compositionally biased region" description="Polar residues" evidence="1">
    <location>
        <begin position="37"/>
        <end position="46"/>
    </location>
</feature>
<name>W9R1W2_9ROSA</name>
<dbReference type="EMBL" id="KE344058">
    <property type="protein sequence ID" value="EXB51965.1"/>
    <property type="molecule type" value="Genomic_DNA"/>
</dbReference>
<keyword evidence="3" id="KW-1185">Reference proteome</keyword>
<sequence>MEKPTYFVLSLTFDCTRRYAAMAALSYSQLAKMKYNPRSQASSPKNSQPPPWPTQIKSI</sequence>
<feature type="region of interest" description="Disordered" evidence="1">
    <location>
        <begin position="36"/>
        <end position="59"/>
    </location>
</feature>
<evidence type="ECO:0000256" key="1">
    <source>
        <dbReference type="SAM" id="MobiDB-lite"/>
    </source>
</evidence>
<proteinExistence type="predicted"/>
<protein>
    <submittedName>
        <fullName evidence="2">Uncharacterized protein</fullName>
    </submittedName>
</protein>
<accession>W9R1W2</accession>
<evidence type="ECO:0000313" key="2">
    <source>
        <dbReference type="EMBL" id="EXB51965.1"/>
    </source>
</evidence>
<evidence type="ECO:0000313" key="3">
    <source>
        <dbReference type="Proteomes" id="UP000030645"/>
    </source>
</evidence>
<gene>
    <name evidence="2" type="ORF">L484_019742</name>
</gene>
<organism evidence="2 3">
    <name type="scientific">Morus notabilis</name>
    <dbReference type="NCBI Taxonomy" id="981085"/>
    <lineage>
        <taxon>Eukaryota</taxon>
        <taxon>Viridiplantae</taxon>
        <taxon>Streptophyta</taxon>
        <taxon>Embryophyta</taxon>
        <taxon>Tracheophyta</taxon>
        <taxon>Spermatophyta</taxon>
        <taxon>Magnoliopsida</taxon>
        <taxon>eudicotyledons</taxon>
        <taxon>Gunneridae</taxon>
        <taxon>Pentapetalae</taxon>
        <taxon>rosids</taxon>
        <taxon>fabids</taxon>
        <taxon>Rosales</taxon>
        <taxon>Moraceae</taxon>
        <taxon>Moreae</taxon>
        <taxon>Morus</taxon>
    </lineage>
</organism>
<reference evidence="3" key="1">
    <citation type="submission" date="2013-01" db="EMBL/GenBank/DDBJ databases">
        <title>Draft Genome Sequence of a Mulberry Tree, Morus notabilis C.K. Schneid.</title>
        <authorList>
            <person name="He N."/>
            <person name="Zhao S."/>
        </authorList>
    </citation>
    <scope>NUCLEOTIDE SEQUENCE</scope>
</reference>
<dbReference type="AlphaFoldDB" id="W9R1W2"/>
<dbReference type="Proteomes" id="UP000030645">
    <property type="component" value="Unassembled WGS sequence"/>
</dbReference>